<dbReference type="EMBL" id="BDUD01000002">
    <property type="protein sequence ID" value="GBG22792.1"/>
    <property type="molecule type" value="Genomic_DNA"/>
</dbReference>
<feature type="region of interest" description="Disordered" evidence="1">
    <location>
        <begin position="1"/>
        <end position="29"/>
    </location>
</feature>
<dbReference type="AlphaFoldDB" id="A0A2R5FVL3"/>
<accession>A0A2R5FVL3</accession>
<evidence type="ECO:0000313" key="3">
    <source>
        <dbReference type="EMBL" id="GBG22792.1"/>
    </source>
</evidence>
<organism evidence="3 4">
    <name type="scientific">Nostoc commune NIES-4072</name>
    <dbReference type="NCBI Taxonomy" id="2005467"/>
    <lineage>
        <taxon>Bacteria</taxon>
        <taxon>Bacillati</taxon>
        <taxon>Cyanobacteriota</taxon>
        <taxon>Cyanophyceae</taxon>
        <taxon>Nostocales</taxon>
        <taxon>Nostocaceae</taxon>
        <taxon>Nostoc</taxon>
    </lineage>
</organism>
<name>A0A2R5FVL3_NOSCO</name>
<proteinExistence type="predicted"/>
<evidence type="ECO:0000256" key="1">
    <source>
        <dbReference type="SAM" id="MobiDB-lite"/>
    </source>
</evidence>
<evidence type="ECO:0000259" key="2">
    <source>
        <dbReference type="Pfam" id="PF13699"/>
    </source>
</evidence>
<sequence>MSNTSGKEQAKSWQPPAVQTATKGFSARPLPEMAISPTIGKQASHDHSSAENLPGGIIDNINRTLASARPPASYPESGEMGVQAKLTLGTVGDVYEQEADRVARQVVKEIHSSPFRARNTMSPSENIANGGQGGRVQRQITVRSSRDAGGDISSEWESELIRARGGGQPLSPFVKEPMEQAFGADFSGVRVHTDSQADQLNQSIQAKAFTTGQDVFFRQGAYEPGSRGGQELLAHELTHVMQQSGVGLTGTVWRMKEGDAVGGEGPSPETTLPGSSIRVEVWERRDLHTIEKRLSDLRLRRDKEGVDEGILDMANKILEQLQKLLLEQSEERSLSDGVAAPVLKMHEIEMLKKTALEGVSVLEGRTRGKWPVSRQGGGDVDRPAVPERVWGDWGKSLRNLCLELIVHCKNMLERVT</sequence>
<dbReference type="InterPro" id="IPR025295">
    <property type="entry name" value="eCIS_core_dom"/>
</dbReference>
<evidence type="ECO:0000313" key="4">
    <source>
        <dbReference type="Proteomes" id="UP000245124"/>
    </source>
</evidence>
<feature type="region of interest" description="Disordered" evidence="1">
    <location>
        <begin position="117"/>
        <end position="137"/>
    </location>
</feature>
<feature type="domain" description="eCIS core" evidence="2">
    <location>
        <begin position="169"/>
        <end position="245"/>
    </location>
</feature>
<comment type="caution">
    <text evidence="3">The sequence shown here is derived from an EMBL/GenBank/DDBJ whole genome shotgun (WGS) entry which is preliminary data.</text>
</comment>
<dbReference type="Proteomes" id="UP000245124">
    <property type="component" value="Unassembled WGS sequence"/>
</dbReference>
<protein>
    <recommendedName>
        <fullName evidence="2">eCIS core domain-containing protein</fullName>
    </recommendedName>
</protein>
<dbReference type="Pfam" id="PF13699">
    <property type="entry name" value="eCIS_core"/>
    <property type="match status" value="1"/>
</dbReference>
<keyword evidence="4" id="KW-1185">Reference proteome</keyword>
<reference evidence="3 4" key="1">
    <citation type="submission" date="2017-06" db="EMBL/GenBank/DDBJ databases">
        <title>Genome sequencing of cyanobaciteial culture collection at National Institute for Environmental Studies (NIES).</title>
        <authorList>
            <person name="Hirose Y."/>
            <person name="Shimura Y."/>
            <person name="Fujisawa T."/>
            <person name="Nakamura Y."/>
            <person name="Kawachi M."/>
        </authorList>
    </citation>
    <scope>NUCLEOTIDE SEQUENCE [LARGE SCALE GENOMIC DNA]</scope>
    <source>
        <strain evidence="3 4">NIES-4072</strain>
    </source>
</reference>
<feature type="compositionally biased region" description="Polar residues" evidence="1">
    <location>
        <begin position="119"/>
        <end position="129"/>
    </location>
</feature>
<gene>
    <name evidence="3" type="ORF">NIES4072_65040</name>
</gene>